<accession>B9ADC5</accession>
<reference evidence="1 2" key="2">
    <citation type="submission" date="2008-11" db="EMBL/GenBank/DDBJ databases">
        <title>Draft genome sequence of Methanobrevibacter smithii (DSM 2375).</title>
        <authorList>
            <person name="Sudarsanam P."/>
            <person name="Ley R."/>
            <person name="Guruge J."/>
            <person name="Turnbaugh P.J."/>
            <person name="Mahowald M."/>
            <person name="Liep D."/>
            <person name="Gordon J."/>
        </authorList>
    </citation>
    <scope>NUCLEOTIDE SEQUENCE [LARGE SCALE GENOMIC DNA]</scope>
    <source>
        <strain evidence="1 2">DSM 2375</strain>
    </source>
</reference>
<sequence>MSESFEIVVFKQEIGKEDKKRYDLVSTKSFLDGEADLKVKKRGINTFLYIREVLANTDIIPIVGTYSDFNFKSDNVENPQEEPISGIFSLVSVWITPKGTYISAYLTQKKGSLMVCKTVNAPNAIIKKDGTVCLLQKDAIKL</sequence>
<dbReference type="RefSeq" id="WP_004035115.1">
    <property type="nucleotide sequence ID" value="NZ_DS996911.1"/>
</dbReference>
<evidence type="ECO:0000313" key="2">
    <source>
        <dbReference type="Proteomes" id="UP000003489"/>
    </source>
</evidence>
<gene>
    <name evidence="1" type="ORF">METSMIALI_00348</name>
</gene>
<dbReference type="Proteomes" id="UP000003489">
    <property type="component" value="Unassembled WGS sequence"/>
</dbReference>
<evidence type="ECO:0000313" key="1">
    <source>
        <dbReference type="EMBL" id="EEE41465.1"/>
    </source>
</evidence>
<dbReference type="EMBL" id="ABYW01000004">
    <property type="protein sequence ID" value="EEE41465.1"/>
    <property type="molecule type" value="Genomic_DNA"/>
</dbReference>
<proteinExistence type="predicted"/>
<protein>
    <submittedName>
        <fullName evidence="1">Uncharacterized protein</fullName>
    </submittedName>
</protein>
<reference evidence="1 2" key="1">
    <citation type="submission" date="2008-10" db="EMBL/GenBank/DDBJ databases">
        <authorList>
            <person name="Fulton L."/>
            <person name="Clifton S."/>
            <person name="Fulton B."/>
            <person name="Xu J."/>
            <person name="Minx P."/>
            <person name="Pepin K.H."/>
            <person name="Johnson M."/>
            <person name="Bhonagiri V."/>
            <person name="Nash W.E."/>
            <person name="Mardis E.R."/>
            <person name="Wilson R.K."/>
        </authorList>
    </citation>
    <scope>NUCLEOTIDE SEQUENCE [LARGE SCALE GENOMIC DNA]</scope>
    <source>
        <strain evidence="1 2">DSM 2375</strain>
    </source>
</reference>
<organism evidence="1 2">
    <name type="scientific">Methanobrevibacter smithii DSM 2375</name>
    <dbReference type="NCBI Taxonomy" id="483214"/>
    <lineage>
        <taxon>Archaea</taxon>
        <taxon>Methanobacteriati</taxon>
        <taxon>Methanobacteriota</taxon>
        <taxon>Methanomada group</taxon>
        <taxon>Methanobacteria</taxon>
        <taxon>Methanobacteriales</taxon>
        <taxon>Methanobacteriaceae</taxon>
        <taxon>Methanobrevibacter</taxon>
    </lineage>
</organism>
<dbReference type="HOGENOM" id="CLU_1811475_0_0_2"/>
<dbReference type="AlphaFoldDB" id="B9ADC5"/>
<name>B9ADC5_METSM</name>
<dbReference type="PATRIC" id="fig|483214.13.peg.335"/>
<comment type="caution">
    <text evidence="1">The sequence shown here is derived from an EMBL/GenBank/DDBJ whole genome shotgun (WGS) entry which is preliminary data.</text>
</comment>